<dbReference type="EMBL" id="LN890285">
    <property type="protein sequence ID" value="CUR53141.1"/>
    <property type="molecule type" value="Genomic_DNA"/>
</dbReference>
<dbReference type="RefSeq" id="WP_075472529.1">
    <property type="nucleotide sequence ID" value="NZ_LN890285.1"/>
</dbReference>
<dbReference type="GO" id="GO:0006420">
    <property type="term" value="P:arginyl-tRNA aminoacylation"/>
    <property type="evidence" value="ECO:0007669"/>
    <property type="project" value="UniProtKB-UniRule"/>
</dbReference>
<dbReference type="PROSITE" id="PS00178">
    <property type="entry name" value="AA_TRNA_LIGASE_I"/>
    <property type="match status" value="1"/>
</dbReference>
<dbReference type="Pfam" id="PF05746">
    <property type="entry name" value="DALR_1"/>
    <property type="match status" value="1"/>
</dbReference>
<dbReference type="EC" id="6.1.1.19" evidence="11"/>
<comment type="subcellular location">
    <subcellularLocation>
        <location evidence="1 11">Cytoplasm</location>
    </subcellularLocation>
</comment>
<dbReference type="PRINTS" id="PR01038">
    <property type="entry name" value="TRNASYNTHARG"/>
</dbReference>
<dbReference type="Pfam" id="PF03485">
    <property type="entry name" value="Arg_tRNA_synt_N"/>
    <property type="match status" value="1"/>
</dbReference>
<dbReference type="Proteomes" id="UP000243633">
    <property type="component" value="Chromosome 1"/>
</dbReference>
<dbReference type="InterPro" id="IPR008909">
    <property type="entry name" value="DALR_anticod-bd"/>
</dbReference>
<evidence type="ECO:0000313" key="15">
    <source>
        <dbReference type="EMBL" id="CUR53141.1"/>
    </source>
</evidence>
<evidence type="ECO:0000256" key="6">
    <source>
        <dbReference type="ARBA" id="ARBA00022741"/>
    </source>
</evidence>
<organism evidence="15 16">
    <name type="scientific">Buchnera aphidicola subsp. Tuberolachnus salignus</name>
    <dbReference type="NCBI Taxonomy" id="98804"/>
    <lineage>
        <taxon>Bacteria</taxon>
        <taxon>Pseudomonadati</taxon>
        <taxon>Pseudomonadota</taxon>
        <taxon>Gammaproteobacteria</taxon>
        <taxon>Enterobacterales</taxon>
        <taxon>Erwiniaceae</taxon>
        <taxon>Buchnera</taxon>
    </lineage>
</organism>
<proteinExistence type="inferred from homology"/>
<dbReference type="SUPFAM" id="SSF55190">
    <property type="entry name" value="Arginyl-tRNA synthetase (ArgRS), N-terminal 'additional' domain"/>
    <property type="match status" value="1"/>
</dbReference>
<protein>
    <recommendedName>
        <fullName evidence="11">Arginine--tRNA ligase</fullName>
        <ecNumber evidence="11">6.1.1.19</ecNumber>
    </recommendedName>
    <alternativeName>
        <fullName evidence="11">Arginyl-tRNA synthetase</fullName>
        <shortName evidence="11">ArgRS</shortName>
    </alternativeName>
</protein>
<dbReference type="OrthoDB" id="9803211at2"/>
<dbReference type="GO" id="GO:0005524">
    <property type="term" value="F:ATP binding"/>
    <property type="evidence" value="ECO:0007669"/>
    <property type="project" value="UniProtKB-UniRule"/>
</dbReference>
<evidence type="ECO:0000256" key="5">
    <source>
        <dbReference type="ARBA" id="ARBA00022598"/>
    </source>
</evidence>
<evidence type="ECO:0000259" key="14">
    <source>
        <dbReference type="SMART" id="SM01016"/>
    </source>
</evidence>
<keyword evidence="5 11" id="KW-0436">Ligase</keyword>
<dbReference type="PANTHER" id="PTHR11956:SF5">
    <property type="entry name" value="ARGININE--TRNA LIGASE, CYTOPLASMIC"/>
    <property type="match status" value="1"/>
</dbReference>
<dbReference type="NCBIfam" id="TIGR00456">
    <property type="entry name" value="argS"/>
    <property type="match status" value="1"/>
</dbReference>
<dbReference type="SMART" id="SM00836">
    <property type="entry name" value="DALR_1"/>
    <property type="match status" value="1"/>
</dbReference>
<dbReference type="SUPFAM" id="SSF47323">
    <property type="entry name" value="Anticodon-binding domain of a subclass of class I aminoacyl-tRNA synthetases"/>
    <property type="match status" value="1"/>
</dbReference>
<sequence length="571" mass="66889">MTLLKNLQKNIYKICIELGAPKNFQPNIQKYFKKKKFDYQINGIIKLSKILNINTYTLAKKVSEKMNKNFFYQSIQITDTGFINFTIKNAWICLKINNMFNKKKINNNKPSKKIIIVDYSSPNIAKEMHVGHLRSTVLGDVTTNILKFLGYHVIQINHIGDCGAQIGMLLAYIKKYSIKNFQNVEKLYQKSQKKIQSNKKFYKISQYCTLQLQNKNPKYIKIWKKLREITIKKNQKIYQKLKIKLKIQNIVGESFYHPLIPNMLTDLKKKKIIFKKNGNLVSIIPTLKNRVGKKMGVILQKKDGSYLYATTDIACLKYRSQILKANKIIYYTDVRQTQHFKNIQNIAKRAGYLSSFLHIEHHTFGMILSKNNTPFKTREGHTIKLKHLITEAIKKTKKILQKRNQNWSVQNIDKTAEKIGIGALKYFELSKNRKKNYVFDWKQMLTLTGNTSLYIQYAYTRILSILKKNKNIKWNKNHEITINNIYEKNISIKLLQFFDIILDIKKHGTPHLLCNYLFKLSEIFSNFYENCSIISENDINIKISRIKLIILTAKIIKTGLKLLGISTVKIM</sequence>
<keyword evidence="16" id="KW-1185">Reference proteome</keyword>
<evidence type="ECO:0000256" key="11">
    <source>
        <dbReference type="HAMAP-Rule" id="MF_00123"/>
    </source>
</evidence>
<dbReference type="Pfam" id="PF00750">
    <property type="entry name" value="tRNA-synt_1d"/>
    <property type="match status" value="1"/>
</dbReference>
<dbReference type="FunFam" id="1.10.730.10:FF:000006">
    <property type="entry name" value="Arginyl-tRNA synthetase 2, mitochondrial"/>
    <property type="match status" value="1"/>
</dbReference>
<keyword evidence="9 11" id="KW-0030">Aminoacyl-tRNA synthetase</keyword>
<feature type="domain" description="DALR anticodon binding" evidence="13">
    <location>
        <begin position="455"/>
        <end position="571"/>
    </location>
</feature>
<feature type="domain" description="Arginyl tRNA synthetase N-terminal" evidence="14">
    <location>
        <begin position="5"/>
        <end position="87"/>
    </location>
</feature>
<evidence type="ECO:0000313" key="16">
    <source>
        <dbReference type="Proteomes" id="UP000243633"/>
    </source>
</evidence>
<dbReference type="Gene3D" id="3.40.50.620">
    <property type="entry name" value="HUPs"/>
    <property type="match status" value="1"/>
</dbReference>
<keyword evidence="4 11" id="KW-0963">Cytoplasm</keyword>
<dbReference type="InterPro" id="IPR001412">
    <property type="entry name" value="aa-tRNA-synth_I_CS"/>
</dbReference>
<evidence type="ECO:0000256" key="1">
    <source>
        <dbReference type="ARBA" id="ARBA00004496"/>
    </source>
</evidence>
<dbReference type="HAMAP" id="MF_00123">
    <property type="entry name" value="Arg_tRNA_synth"/>
    <property type="match status" value="1"/>
</dbReference>
<reference evidence="16" key="1">
    <citation type="submission" date="2015-10" db="EMBL/GenBank/DDBJ databases">
        <authorList>
            <person name="Manzano-Marin A."/>
            <person name="Manzano-Marin A."/>
        </authorList>
    </citation>
    <scope>NUCLEOTIDE SEQUENCE [LARGE SCALE GENOMIC DNA]</scope>
    <source>
        <strain evidence="16">BTs</strain>
    </source>
</reference>
<dbReference type="Gene3D" id="1.10.730.10">
    <property type="entry name" value="Isoleucyl-tRNA Synthetase, Domain 1"/>
    <property type="match status" value="1"/>
</dbReference>
<evidence type="ECO:0000256" key="9">
    <source>
        <dbReference type="ARBA" id="ARBA00023146"/>
    </source>
</evidence>
<dbReference type="SMART" id="SM01016">
    <property type="entry name" value="Arg_tRNA_synt_N"/>
    <property type="match status" value="1"/>
</dbReference>
<dbReference type="AlphaFoldDB" id="A0A160SYP8"/>
<comment type="catalytic activity">
    <reaction evidence="10 11">
        <text>tRNA(Arg) + L-arginine + ATP = L-arginyl-tRNA(Arg) + AMP + diphosphate</text>
        <dbReference type="Rhea" id="RHEA:20301"/>
        <dbReference type="Rhea" id="RHEA-COMP:9658"/>
        <dbReference type="Rhea" id="RHEA-COMP:9673"/>
        <dbReference type="ChEBI" id="CHEBI:30616"/>
        <dbReference type="ChEBI" id="CHEBI:32682"/>
        <dbReference type="ChEBI" id="CHEBI:33019"/>
        <dbReference type="ChEBI" id="CHEBI:78442"/>
        <dbReference type="ChEBI" id="CHEBI:78513"/>
        <dbReference type="ChEBI" id="CHEBI:456215"/>
        <dbReference type="EC" id="6.1.1.19"/>
    </reaction>
</comment>
<dbReference type="FunFam" id="3.40.50.620:FF:000116">
    <property type="entry name" value="Arginine--tRNA ligase"/>
    <property type="match status" value="1"/>
</dbReference>
<dbReference type="PANTHER" id="PTHR11956">
    <property type="entry name" value="ARGINYL-TRNA SYNTHETASE"/>
    <property type="match status" value="1"/>
</dbReference>
<evidence type="ECO:0000256" key="3">
    <source>
        <dbReference type="ARBA" id="ARBA00011245"/>
    </source>
</evidence>
<dbReference type="InterPro" id="IPR036695">
    <property type="entry name" value="Arg-tRNA-synth_N_sf"/>
</dbReference>
<evidence type="ECO:0000256" key="7">
    <source>
        <dbReference type="ARBA" id="ARBA00022840"/>
    </source>
</evidence>
<evidence type="ECO:0000256" key="12">
    <source>
        <dbReference type="RuleBase" id="RU363038"/>
    </source>
</evidence>
<gene>
    <name evidence="11 15" type="primary">argS</name>
    <name evidence="15" type="ORF">BTSPAZIEG_0162</name>
</gene>
<dbReference type="SUPFAM" id="SSF52374">
    <property type="entry name" value="Nucleotidylyl transferase"/>
    <property type="match status" value="1"/>
</dbReference>
<dbReference type="STRING" id="98804.BTSPAZIEG_0162"/>
<accession>A0A160SYP8</accession>
<dbReference type="GO" id="GO:0005737">
    <property type="term" value="C:cytoplasm"/>
    <property type="evidence" value="ECO:0007669"/>
    <property type="project" value="UniProtKB-SubCell"/>
</dbReference>
<keyword evidence="6 11" id="KW-0547">Nucleotide-binding</keyword>
<evidence type="ECO:0000256" key="4">
    <source>
        <dbReference type="ARBA" id="ARBA00022490"/>
    </source>
</evidence>
<dbReference type="InterPro" id="IPR005148">
    <property type="entry name" value="Arg-tRNA-synth_N"/>
</dbReference>
<evidence type="ECO:0000256" key="10">
    <source>
        <dbReference type="ARBA" id="ARBA00049339"/>
    </source>
</evidence>
<dbReference type="Gene3D" id="3.30.1360.70">
    <property type="entry name" value="Arginyl tRNA synthetase N-terminal domain"/>
    <property type="match status" value="1"/>
</dbReference>
<keyword evidence="7 11" id="KW-0067">ATP-binding</keyword>
<evidence type="ECO:0000259" key="13">
    <source>
        <dbReference type="SMART" id="SM00836"/>
    </source>
</evidence>
<dbReference type="InterPro" id="IPR001278">
    <property type="entry name" value="Arg-tRNA-ligase"/>
</dbReference>
<evidence type="ECO:0000256" key="2">
    <source>
        <dbReference type="ARBA" id="ARBA00005594"/>
    </source>
</evidence>
<dbReference type="GO" id="GO:0004814">
    <property type="term" value="F:arginine-tRNA ligase activity"/>
    <property type="evidence" value="ECO:0007669"/>
    <property type="project" value="UniProtKB-UniRule"/>
</dbReference>
<comment type="similarity">
    <text evidence="2 11 12">Belongs to the class-I aminoacyl-tRNA synthetase family.</text>
</comment>
<dbReference type="InterPro" id="IPR009080">
    <property type="entry name" value="tRNAsynth_Ia_anticodon-bd"/>
</dbReference>
<dbReference type="InterPro" id="IPR014729">
    <property type="entry name" value="Rossmann-like_a/b/a_fold"/>
</dbReference>
<keyword evidence="8 11" id="KW-0648">Protein biosynthesis</keyword>
<dbReference type="InterPro" id="IPR035684">
    <property type="entry name" value="ArgRS_core"/>
</dbReference>
<evidence type="ECO:0000256" key="8">
    <source>
        <dbReference type="ARBA" id="ARBA00022917"/>
    </source>
</evidence>
<dbReference type="PATRIC" id="fig|98804.3.peg.156"/>
<comment type="subunit">
    <text evidence="3 11">Monomer.</text>
</comment>
<feature type="short sequence motif" description="'HIGH' region" evidence="11">
    <location>
        <begin position="122"/>
        <end position="132"/>
    </location>
</feature>
<name>A0A160SYP8_BUCTT</name>